<dbReference type="InterPro" id="IPR000182">
    <property type="entry name" value="GNAT_dom"/>
</dbReference>
<evidence type="ECO:0000313" key="4">
    <source>
        <dbReference type="EMBL" id="PTL71267.1"/>
    </source>
</evidence>
<keyword evidence="2" id="KW-0012">Acyltransferase</keyword>
<proteinExistence type="predicted"/>
<sequence>MAIDGGIVVRNAVASDAPRLGEVFDAAVLDGWTHLERIEEIVPMFPPEFWVEAVAETGSSDVLLVAELDGLVVGYSGTHGDDGELYVLFVHPAAGRRGIGRLLLEAAEDELRARGRDEVFLWTHDADTRAQHVYAAARYAPTGARRKGEIHGRHYVEVELRKPLTASNA</sequence>
<dbReference type="Pfam" id="PF00583">
    <property type="entry name" value="Acetyltransf_1"/>
    <property type="match status" value="1"/>
</dbReference>
<dbReference type="CDD" id="cd04301">
    <property type="entry name" value="NAT_SF"/>
    <property type="match status" value="1"/>
</dbReference>
<feature type="domain" description="N-acetyltransferase" evidence="3">
    <location>
        <begin position="7"/>
        <end position="165"/>
    </location>
</feature>
<gene>
    <name evidence="4" type="ORF">C1I63_18715</name>
</gene>
<keyword evidence="1" id="KW-0808">Transferase</keyword>
<dbReference type="GO" id="GO:0016747">
    <property type="term" value="F:acyltransferase activity, transferring groups other than amino-acyl groups"/>
    <property type="evidence" value="ECO:0007669"/>
    <property type="project" value="InterPro"/>
</dbReference>
<dbReference type="PROSITE" id="PS51186">
    <property type="entry name" value="GNAT"/>
    <property type="match status" value="1"/>
</dbReference>
<dbReference type="EMBL" id="PZPL01000002">
    <property type="protein sequence ID" value="PTL71267.1"/>
    <property type="molecule type" value="Genomic_DNA"/>
</dbReference>
<evidence type="ECO:0000313" key="5">
    <source>
        <dbReference type="Proteomes" id="UP000241085"/>
    </source>
</evidence>
<evidence type="ECO:0000256" key="1">
    <source>
        <dbReference type="ARBA" id="ARBA00022679"/>
    </source>
</evidence>
<comment type="caution">
    <text evidence="4">The sequence shown here is derived from an EMBL/GenBank/DDBJ whole genome shotgun (WGS) entry which is preliminary data.</text>
</comment>
<dbReference type="Proteomes" id="UP000241085">
    <property type="component" value="Unassembled WGS sequence"/>
</dbReference>
<dbReference type="PANTHER" id="PTHR43877:SF1">
    <property type="entry name" value="ACETYLTRANSFERASE"/>
    <property type="match status" value="1"/>
</dbReference>
<evidence type="ECO:0000259" key="3">
    <source>
        <dbReference type="PROSITE" id="PS51186"/>
    </source>
</evidence>
<dbReference type="AlphaFoldDB" id="A0A2T4UP18"/>
<organism evidence="4 5">
    <name type="scientific">Rathayibacter caricis DSM 15933</name>
    <dbReference type="NCBI Taxonomy" id="1328867"/>
    <lineage>
        <taxon>Bacteria</taxon>
        <taxon>Bacillati</taxon>
        <taxon>Actinomycetota</taxon>
        <taxon>Actinomycetes</taxon>
        <taxon>Micrococcales</taxon>
        <taxon>Microbacteriaceae</taxon>
        <taxon>Rathayibacter</taxon>
    </lineage>
</organism>
<dbReference type="PANTHER" id="PTHR43877">
    <property type="entry name" value="AMINOALKYLPHOSPHONATE N-ACETYLTRANSFERASE-RELATED-RELATED"/>
    <property type="match status" value="1"/>
</dbReference>
<dbReference type="Gene3D" id="3.40.630.30">
    <property type="match status" value="1"/>
</dbReference>
<name>A0A2T4UP18_9MICO</name>
<protein>
    <recommendedName>
        <fullName evidence="3">N-acetyltransferase domain-containing protein</fullName>
    </recommendedName>
</protein>
<dbReference type="SUPFAM" id="SSF55729">
    <property type="entry name" value="Acyl-CoA N-acyltransferases (Nat)"/>
    <property type="match status" value="1"/>
</dbReference>
<dbReference type="InterPro" id="IPR050832">
    <property type="entry name" value="Bact_Acetyltransf"/>
</dbReference>
<evidence type="ECO:0000256" key="2">
    <source>
        <dbReference type="ARBA" id="ARBA00023315"/>
    </source>
</evidence>
<reference evidence="4 5" key="1">
    <citation type="submission" date="2018-03" db="EMBL/GenBank/DDBJ databases">
        <title>Bacteriophage NCPPB3778 and a type I-E CRISPR drive the evolution of the US Biological Select Agent, Rathayibacter toxicus.</title>
        <authorList>
            <person name="Davis E.W.II."/>
            <person name="Tabima J.F."/>
            <person name="Weisberg A.J."/>
            <person name="Dantas Lopes L."/>
            <person name="Wiseman M.S."/>
            <person name="Wiseman M.S."/>
            <person name="Pupko T."/>
            <person name="Belcher M.S."/>
            <person name="Sechler A.J."/>
            <person name="Tancos M.A."/>
            <person name="Schroeder B.K."/>
            <person name="Murray T.D."/>
            <person name="Luster D.G."/>
            <person name="Schneider W.L."/>
            <person name="Rogers E."/>
            <person name="Andreote F.D."/>
            <person name="Grunwald N.J."/>
            <person name="Putnam M.L."/>
            <person name="Chang J.H."/>
        </authorList>
    </citation>
    <scope>NUCLEOTIDE SEQUENCE [LARGE SCALE GENOMIC DNA]</scope>
    <source>
        <strain evidence="4 5">DSM 15933</strain>
    </source>
</reference>
<dbReference type="RefSeq" id="WP_107576076.1">
    <property type="nucleotide sequence ID" value="NZ_PZPL01000002.1"/>
</dbReference>
<dbReference type="InterPro" id="IPR016181">
    <property type="entry name" value="Acyl_CoA_acyltransferase"/>
</dbReference>
<accession>A0A2T4UP18</accession>
<keyword evidence="5" id="KW-1185">Reference proteome</keyword>